<feature type="region of interest" description="Disordered" evidence="1">
    <location>
        <begin position="19"/>
        <end position="69"/>
    </location>
</feature>
<evidence type="ECO:0000313" key="4">
    <source>
        <dbReference type="Proteomes" id="UP000002051"/>
    </source>
</evidence>
<accession>A0A072VGU0</accession>
<gene>
    <name evidence="2" type="ordered locus">MTR_1g047480</name>
</gene>
<dbReference type="EnsemblPlants" id="KEH41259">
    <property type="protein sequence ID" value="KEH41259"/>
    <property type="gene ID" value="MTR_1g047480"/>
</dbReference>
<dbReference type="HOGENOM" id="CLU_1909767_0_0_1"/>
<sequence length="133" mass="15325">MTLNELIIAHENRNLSWQNNVNDTSHANESWSKEKNENWREGRNENCTEGRNENYSDGRNENWSNGKPLNEKERCISKVSVKPSIGLFVHGRAQTLNGYEHNSCQQQSLKNQTGCRLDEVTGSLSQWFIHLGH</sequence>
<reference evidence="3" key="3">
    <citation type="submission" date="2015-04" db="UniProtKB">
        <authorList>
            <consortium name="EnsemblPlants"/>
        </authorList>
    </citation>
    <scope>IDENTIFICATION</scope>
    <source>
        <strain evidence="3">cv. Jemalong A17</strain>
    </source>
</reference>
<evidence type="ECO:0000313" key="3">
    <source>
        <dbReference type="EnsemblPlants" id="KEH41259"/>
    </source>
</evidence>
<evidence type="ECO:0000256" key="1">
    <source>
        <dbReference type="SAM" id="MobiDB-lite"/>
    </source>
</evidence>
<feature type="compositionally biased region" description="Basic and acidic residues" evidence="1">
    <location>
        <begin position="31"/>
        <end position="60"/>
    </location>
</feature>
<keyword evidence="4" id="KW-1185">Reference proteome</keyword>
<proteinExistence type="predicted"/>
<dbReference type="EMBL" id="CM001217">
    <property type="protein sequence ID" value="KEH41259.1"/>
    <property type="molecule type" value="Genomic_DNA"/>
</dbReference>
<dbReference type="Proteomes" id="UP000002051">
    <property type="component" value="Unassembled WGS sequence"/>
</dbReference>
<dbReference type="AlphaFoldDB" id="A0A072VGU0"/>
<reference evidence="2 4" key="1">
    <citation type="journal article" date="2011" name="Nature">
        <title>The Medicago genome provides insight into the evolution of rhizobial symbioses.</title>
        <authorList>
            <person name="Young N.D."/>
            <person name="Debelle F."/>
            <person name="Oldroyd G.E."/>
            <person name="Geurts R."/>
            <person name="Cannon S.B."/>
            <person name="Udvardi M.K."/>
            <person name="Benedito V.A."/>
            <person name="Mayer K.F."/>
            <person name="Gouzy J."/>
            <person name="Schoof H."/>
            <person name="Van de Peer Y."/>
            <person name="Proost S."/>
            <person name="Cook D.R."/>
            <person name="Meyers B.C."/>
            <person name="Spannagl M."/>
            <person name="Cheung F."/>
            <person name="De Mita S."/>
            <person name="Krishnakumar V."/>
            <person name="Gundlach H."/>
            <person name="Zhou S."/>
            <person name="Mudge J."/>
            <person name="Bharti A.K."/>
            <person name="Murray J.D."/>
            <person name="Naoumkina M.A."/>
            <person name="Rosen B."/>
            <person name="Silverstein K.A."/>
            <person name="Tang H."/>
            <person name="Rombauts S."/>
            <person name="Zhao P.X."/>
            <person name="Zhou P."/>
            <person name="Barbe V."/>
            <person name="Bardou P."/>
            <person name="Bechner M."/>
            <person name="Bellec A."/>
            <person name="Berger A."/>
            <person name="Berges H."/>
            <person name="Bidwell S."/>
            <person name="Bisseling T."/>
            <person name="Choisne N."/>
            <person name="Couloux A."/>
            <person name="Denny R."/>
            <person name="Deshpande S."/>
            <person name="Dai X."/>
            <person name="Doyle J.J."/>
            <person name="Dudez A.M."/>
            <person name="Farmer A.D."/>
            <person name="Fouteau S."/>
            <person name="Franken C."/>
            <person name="Gibelin C."/>
            <person name="Gish J."/>
            <person name="Goldstein S."/>
            <person name="Gonzalez A.J."/>
            <person name="Green P.J."/>
            <person name="Hallab A."/>
            <person name="Hartog M."/>
            <person name="Hua A."/>
            <person name="Humphray S.J."/>
            <person name="Jeong D.H."/>
            <person name="Jing Y."/>
            <person name="Jocker A."/>
            <person name="Kenton S.M."/>
            <person name="Kim D.J."/>
            <person name="Klee K."/>
            <person name="Lai H."/>
            <person name="Lang C."/>
            <person name="Lin S."/>
            <person name="Macmil S.L."/>
            <person name="Magdelenat G."/>
            <person name="Matthews L."/>
            <person name="McCorrison J."/>
            <person name="Monaghan E.L."/>
            <person name="Mun J.H."/>
            <person name="Najar F.Z."/>
            <person name="Nicholson C."/>
            <person name="Noirot C."/>
            <person name="O'Bleness M."/>
            <person name="Paule C.R."/>
            <person name="Poulain J."/>
            <person name="Prion F."/>
            <person name="Qin B."/>
            <person name="Qu C."/>
            <person name="Retzel E.F."/>
            <person name="Riddle C."/>
            <person name="Sallet E."/>
            <person name="Samain S."/>
            <person name="Samson N."/>
            <person name="Sanders I."/>
            <person name="Saurat O."/>
            <person name="Scarpelli C."/>
            <person name="Schiex T."/>
            <person name="Segurens B."/>
            <person name="Severin A.J."/>
            <person name="Sherrier D.J."/>
            <person name="Shi R."/>
            <person name="Sims S."/>
            <person name="Singer S.R."/>
            <person name="Sinharoy S."/>
            <person name="Sterck L."/>
            <person name="Viollet A."/>
            <person name="Wang B.B."/>
            <person name="Wang K."/>
            <person name="Wang M."/>
            <person name="Wang X."/>
            <person name="Warfsmann J."/>
            <person name="Weissenbach J."/>
            <person name="White D.D."/>
            <person name="White J.D."/>
            <person name="Wiley G.B."/>
            <person name="Wincker P."/>
            <person name="Xing Y."/>
            <person name="Yang L."/>
            <person name="Yao Z."/>
            <person name="Ying F."/>
            <person name="Zhai J."/>
            <person name="Zhou L."/>
            <person name="Zuber A."/>
            <person name="Denarie J."/>
            <person name="Dixon R.A."/>
            <person name="May G.D."/>
            <person name="Schwartz D.C."/>
            <person name="Rogers J."/>
            <person name="Quetier F."/>
            <person name="Town C.D."/>
            <person name="Roe B.A."/>
        </authorList>
    </citation>
    <scope>NUCLEOTIDE SEQUENCE [LARGE SCALE GENOMIC DNA]</scope>
    <source>
        <strain evidence="2">A17</strain>
        <strain evidence="3 4">cv. Jemalong A17</strain>
    </source>
</reference>
<reference evidence="2 4" key="2">
    <citation type="journal article" date="2014" name="BMC Genomics">
        <title>An improved genome release (version Mt4.0) for the model legume Medicago truncatula.</title>
        <authorList>
            <person name="Tang H."/>
            <person name="Krishnakumar V."/>
            <person name="Bidwell S."/>
            <person name="Rosen B."/>
            <person name="Chan A."/>
            <person name="Zhou S."/>
            <person name="Gentzbittel L."/>
            <person name="Childs K.L."/>
            <person name="Yandell M."/>
            <person name="Gundlach H."/>
            <person name="Mayer K.F."/>
            <person name="Schwartz D.C."/>
            <person name="Town C.D."/>
        </authorList>
    </citation>
    <scope>GENOME REANNOTATION</scope>
    <source>
        <strain evidence="2">A17</strain>
        <strain evidence="3 4">cv. Jemalong A17</strain>
    </source>
</reference>
<evidence type="ECO:0000313" key="2">
    <source>
        <dbReference type="EMBL" id="KEH41259.1"/>
    </source>
</evidence>
<protein>
    <submittedName>
        <fullName evidence="2 3">Uncharacterized protein</fullName>
    </submittedName>
</protein>
<name>A0A072VGU0_MEDTR</name>
<feature type="compositionally biased region" description="Polar residues" evidence="1">
    <location>
        <begin position="19"/>
        <end position="30"/>
    </location>
</feature>
<organism evidence="2 4">
    <name type="scientific">Medicago truncatula</name>
    <name type="common">Barrel medic</name>
    <name type="synonym">Medicago tribuloides</name>
    <dbReference type="NCBI Taxonomy" id="3880"/>
    <lineage>
        <taxon>Eukaryota</taxon>
        <taxon>Viridiplantae</taxon>
        <taxon>Streptophyta</taxon>
        <taxon>Embryophyta</taxon>
        <taxon>Tracheophyta</taxon>
        <taxon>Spermatophyta</taxon>
        <taxon>Magnoliopsida</taxon>
        <taxon>eudicotyledons</taxon>
        <taxon>Gunneridae</taxon>
        <taxon>Pentapetalae</taxon>
        <taxon>rosids</taxon>
        <taxon>fabids</taxon>
        <taxon>Fabales</taxon>
        <taxon>Fabaceae</taxon>
        <taxon>Papilionoideae</taxon>
        <taxon>50 kb inversion clade</taxon>
        <taxon>NPAAA clade</taxon>
        <taxon>Hologalegina</taxon>
        <taxon>IRL clade</taxon>
        <taxon>Trifolieae</taxon>
        <taxon>Medicago</taxon>
    </lineage>
</organism>